<dbReference type="Proteomes" id="UP000639775">
    <property type="component" value="Unassembled WGS sequence"/>
</dbReference>
<protein>
    <submittedName>
        <fullName evidence="4">Sulfotransferase domain-containing protein</fullName>
    </submittedName>
</protein>
<evidence type="ECO:0000313" key="5">
    <source>
        <dbReference type="Proteomes" id="UP000639775"/>
    </source>
</evidence>
<organism evidence="4 5">
    <name type="scientific">Roseovarius gahaiensis</name>
    <dbReference type="NCBI Taxonomy" id="2716691"/>
    <lineage>
        <taxon>Bacteria</taxon>
        <taxon>Pseudomonadati</taxon>
        <taxon>Pseudomonadota</taxon>
        <taxon>Alphaproteobacteria</taxon>
        <taxon>Rhodobacterales</taxon>
        <taxon>Roseobacteraceae</taxon>
        <taxon>Roseovarius</taxon>
    </lineage>
</organism>
<dbReference type="Gene3D" id="3.40.50.300">
    <property type="entry name" value="P-loop containing nucleotide triphosphate hydrolases"/>
    <property type="match status" value="1"/>
</dbReference>
<feature type="domain" description="Sulfotransferase" evidence="3">
    <location>
        <begin position="6"/>
        <end position="273"/>
    </location>
</feature>
<comment type="similarity">
    <text evidence="1">Belongs to the sulfotransferase 1 family.</text>
</comment>
<dbReference type="AlphaFoldDB" id="A0A967EL97"/>
<dbReference type="EMBL" id="JAAORB010000061">
    <property type="protein sequence ID" value="NHQ75979.1"/>
    <property type="molecule type" value="Genomic_DNA"/>
</dbReference>
<name>A0A967EL97_9RHOB</name>
<evidence type="ECO:0000259" key="3">
    <source>
        <dbReference type="Pfam" id="PF00685"/>
    </source>
</evidence>
<dbReference type="InterPro" id="IPR000863">
    <property type="entry name" value="Sulfotransferase_dom"/>
</dbReference>
<dbReference type="RefSeq" id="WP_167200280.1">
    <property type="nucleotide sequence ID" value="NZ_JAAORB010000061.1"/>
</dbReference>
<evidence type="ECO:0000256" key="1">
    <source>
        <dbReference type="ARBA" id="ARBA00005771"/>
    </source>
</evidence>
<dbReference type="GO" id="GO:0008146">
    <property type="term" value="F:sulfotransferase activity"/>
    <property type="evidence" value="ECO:0007669"/>
    <property type="project" value="InterPro"/>
</dbReference>
<evidence type="ECO:0000313" key="4">
    <source>
        <dbReference type="EMBL" id="NHQ75979.1"/>
    </source>
</evidence>
<sequence length="277" mass="31887">MKNSIVWLASYPKSGNTWVRAFLANYLSNAQTPVSINEIYKYGLGDNILWMYQRVAGGPFDLDDTELSVKLRGRVLAGIVANNADVNLVKTHNINHHVYNIHLIPPQVTRSAIYIMRNPLDMVSSYARHFGLTVEDAAHNICHPHNGTGAYEKNVATFMGSWSDHVKSWTRALPYPVLVLRYEDMLAQPEVEFTKVVQHFGMSVDQDRLARAIKHCSFDELKRQESEQAFIERSEYTDTFFAKGQSGQWKDELNRRVIKDIKRGNRDVMKKYGYWDE</sequence>
<accession>A0A967EL97</accession>
<proteinExistence type="inferred from homology"/>
<dbReference type="SUPFAM" id="SSF52540">
    <property type="entry name" value="P-loop containing nucleoside triphosphate hydrolases"/>
    <property type="match status" value="1"/>
</dbReference>
<dbReference type="Pfam" id="PF00685">
    <property type="entry name" value="Sulfotransfer_1"/>
    <property type="match status" value="1"/>
</dbReference>
<comment type="caution">
    <text evidence="4">The sequence shown here is derived from an EMBL/GenBank/DDBJ whole genome shotgun (WGS) entry which is preliminary data.</text>
</comment>
<keyword evidence="2" id="KW-0808">Transferase</keyword>
<dbReference type="PANTHER" id="PTHR11783">
    <property type="entry name" value="SULFOTRANSFERASE SULT"/>
    <property type="match status" value="1"/>
</dbReference>
<gene>
    <name evidence="4" type="ORF">HAT86_16145</name>
</gene>
<reference evidence="4" key="1">
    <citation type="submission" date="2020-03" db="EMBL/GenBank/DDBJ databases">
        <title>Roseovarius gahaiensis sp. nov., isolated from Gahai Saline Lake, China.</title>
        <authorList>
            <person name="Sun X."/>
        </authorList>
    </citation>
    <scope>NUCLEOTIDE SEQUENCE</scope>
    <source>
        <strain evidence="4">GH877</strain>
    </source>
</reference>
<keyword evidence="5" id="KW-1185">Reference proteome</keyword>
<dbReference type="InterPro" id="IPR027417">
    <property type="entry name" value="P-loop_NTPase"/>
</dbReference>
<evidence type="ECO:0000256" key="2">
    <source>
        <dbReference type="ARBA" id="ARBA00022679"/>
    </source>
</evidence>